<feature type="transmembrane region" description="Helical" evidence="1">
    <location>
        <begin position="114"/>
        <end position="136"/>
    </location>
</feature>
<proteinExistence type="predicted"/>
<dbReference type="STRING" id="29529.SAMN04488122_2650"/>
<evidence type="ECO:0000256" key="1">
    <source>
        <dbReference type="SAM" id="Phobius"/>
    </source>
</evidence>
<reference evidence="3" key="1">
    <citation type="submission" date="2016-10" db="EMBL/GenBank/DDBJ databases">
        <authorList>
            <person name="Varghese N."/>
            <person name="Submissions S."/>
        </authorList>
    </citation>
    <scope>NUCLEOTIDE SEQUENCE [LARGE SCALE GENOMIC DNA]</scope>
    <source>
        <strain evidence="3">DSM 3695</strain>
    </source>
</reference>
<sequence>MLVYRRYITDIKTIHTSVLMNTYFKTMADRLLQKKAPELTTSRRQTSDDDTSELFALMDNIPNAKSVAAMYQQMIRTGTMTAHFSKGDPGRRWLEIEQLILDRESRRKGNRRKIMWMLIVFMLVGVASYFGGVYFLTKGKYLATQMAG</sequence>
<dbReference type="AlphaFoldDB" id="A0A1I0RCX0"/>
<keyword evidence="1" id="KW-0472">Membrane</keyword>
<dbReference type="EMBL" id="FOJG01000001">
    <property type="protein sequence ID" value="SEW38708.1"/>
    <property type="molecule type" value="Genomic_DNA"/>
</dbReference>
<keyword evidence="1" id="KW-0812">Transmembrane</keyword>
<protein>
    <submittedName>
        <fullName evidence="2">Uncharacterized protein</fullName>
    </submittedName>
</protein>
<organism evidence="2 3">
    <name type="scientific">Chitinophaga arvensicola</name>
    <dbReference type="NCBI Taxonomy" id="29529"/>
    <lineage>
        <taxon>Bacteria</taxon>
        <taxon>Pseudomonadati</taxon>
        <taxon>Bacteroidota</taxon>
        <taxon>Chitinophagia</taxon>
        <taxon>Chitinophagales</taxon>
        <taxon>Chitinophagaceae</taxon>
        <taxon>Chitinophaga</taxon>
    </lineage>
</organism>
<gene>
    <name evidence="2" type="ORF">SAMN04488122_2650</name>
</gene>
<keyword evidence="3" id="KW-1185">Reference proteome</keyword>
<keyword evidence="1" id="KW-1133">Transmembrane helix</keyword>
<dbReference type="Proteomes" id="UP000199310">
    <property type="component" value="Unassembled WGS sequence"/>
</dbReference>
<name>A0A1I0RCX0_9BACT</name>
<evidence type="ECO:0000313" key="3">
    <source>
        <dbReference type="Proteomes" id="UP000199310"/>
    </source>
</evidence>
<accession>A0A1I0RCX0</accession>
<evidence type="ECO:0000313" key="2">
    <source>
        <dbReference type="EMBL" id="SEW38708.1"/>
    </source>
</evidence>